<evidence type="ECO:0000256" key="1">
    <source>
        <dbReference type="SAM" id="SignalP"/>
    </source>
</evidence>
<dbReference type="AlphaFoldDB" id="A0A6C2U236"/>
<proteinExistence type="predicted"/>
<accession>A0A6C2U236</accession>
<reference evidence="2 3" key="1">
    <citation type="submission" date="2019-04" db="EMBL/GenBank/DDBJ databases">
        <authorList>
            <person name="Van Vliet M D."/>
        </authorList>
    </citation>
    <scope>NUCLEOTIDE SEQUENCE [LARGE SCALE GENOMIC DNA]</scope>
    <source>
        <strain evidence="2 3">F1</strain>
    </source>
</reference>
<keyword evidence="3" id="KW-1185">Reference proteome</keyword>
<sequence length="1161" mass="124529">MCKKFLLFLFMLVLFTGGTVQAVDISWNNTSGDKNWFNPANWSLGVFPTTNHTAYINMIPGPVITAAGATAKQVIVGSDDSTGALTVDGGILYTTEDISLAEGTTGAANATLTIENGTVTVQGSLFAGNAAGGGTSTINLNGGTLDIVDGKYYIGYLANNDATINMTGGTINGRAIWLGNAANGSGNLNLTGGTIDCGGIIMRKNGADADWSYTGGIAKFRNNHKVKIQDYIRDEWITTDASNQLVVDFNVTNPSYTTVVLTDITGTYNYWNNTSGDQNWHTDSNWSLGEVPTTAHTAYINMTPGPVITAAGATAKRVIVGSGDSTGAVTVVSGTLYTTEYISLAEGTSGAANATLTIDDGTVTVQEALFAGNAAGGGTVTINLNGGTLDVVDVKYYIGNLATNDVTFNMTGGTLTGRGLWIGMTAGGDVDFNMTGGTIDSGGITMRQGGSTANWAFLDGTVIFNGNIEDKMQGYIDDGWITTGLDEMVFVSYSRILLKTILEVGPYAFTPTPADGSSAAYTTSQLQWSLPSPLEGGATVTCDVFFGTGATPTTQVVNKQSVTSVSISPSTDTDYNWYIKVYDSSISTTVPYITSDVFSFYVQDVGDDYFDTSGFNRPLTLTPQHPPAHYFNGKTYIVYQGMNSMDPVICSYNHSTKQWKGPVKVGTNPLSDNDNHGRPVLVVSDDGHIHVMFGGHGGTSALAGSNSYGGYSSGENIHVRSNLSEDIGSSSDWTRVNPAPGGDNTGDISVYGTYSQPVKVANGDIYFFNRHGSHVSDWTYQMSTNNGVTWDSEVRILAHTSVETWYAYFAKRRHSDTIIDCQYNYHPGGSGGDKQNLYYMSFDTSDGQWRNAAGVNLNSMMPLNKADSDAYTLVFDSNPDDLDESDPNYTQVSVGIVRTSPAGNPHMVAQFGNKSQCWSWTGSSWTDQWFFTGGWNGGENEMDFICLSDTRFKAVVSGRYGAEVAIWDIDTVAGTQIKTDILGYNAEYEYFNGSIPTDYHDDAWVLFYENTDPVGSDQQTRKMFLWGDHGFIVRPVPDYGFAAWSNSHVLAEGALGDDDKDGLSNLYEYGMGGDPTNGFVDGNLPVLGFVGSGLVYSYAQRTDDSNLVYYIETKEDLVDGPGWTNAGYAVVSTNVTGSVFDVVTNSIPTTATQQFIRLIIE</sequence>
<dbReference type="Proteomes" id="UP000366872">
    <property type="component" value="Unassembled WGS sequence"/>
</dbReference>
<name>A0A6C2U236_PONDE</name>
<dbReference type="EMBL" id="CAAHFG010000001">
    <property type="protein sequence ID" value="VGO13446.1"/>
    <property type="molecule type" value="Genomic_DNA"/>
</dbReference>
<keyword evidence="1" id="KW-0732">Signal</keyword>
<feature type="chain" id="PRO_5025572324" evidence="1">
    <location>
        <begin position="23"/>
        <end position="1161"/>
    </location>
</feature>
<feature type="signal peptide" evidence="1">
    <location>
        <begin position="1"/>
        <end position="22"/>
    </location>
</feature>
<dbReference type="RefSeq" id="WP_136079015.1">
    <property type="nucleotide sequence ID" value="NZ_CAAHFG010000001.1"/>
</dbReference>
<dbReference type="Pfam" id="PF15892">
    <property type="entry name" value="BNR_4"/>
    <property type="match status" value="1"/>
</dbReference>
<organism evidence="2 3">
    <name type="scientific">Pontiella desulfatans</name>
    <dbReference type="NCBI Taxonomy" id="2750659"/>
    <lineage>
        <taxon>Bacteria</taxon>
        <taxon>Pseudomonadati</taxon>
        <taxon>Kiritimatiellota</taxon>
        <taxon>Kiritimatiellia</taxon>
        <taxon>Kiritimatiellales</taxon>
        <taxon>Pontiellaceae</taxon>
        <taxon>Pontiella</taxon>
    </lineage>
</organism>
<evidence type="ECO:0000313" key="2">
    <source>
        <dbReference type="EMBL" id="VGO13446.1"/>
    </source>
</evidence>
<evidence type="ECO:0000313" key="3">
    <source>
        <dbReference type="Proteomes" id="UP000366872"/>
    </source>
</evidence>
<protein>
    <submittedName>
        <fullName evidence="2">Uncharacterized protein</fullName>
    </submittedName>
</protein>
<gene>
    <name evidence="2" type="ORF">PDESU_02003</name>
</gene>